<proteinExistence type="predicted"/>
<protein>
    <submittedName>
        <fullName evidence="4">ABC transporter substrate-binding protein</fullName>
    </submittedName>
</protein>
<organism evidence="4 5">
    <name type="scientific">Mesobacterium hydrothermale</name>
    <dbReference type="NCBI Taxonomy" id="3111907"/>
    <lineage>
        <taxon>Bacteria</taxon>
        <taxon>Pseudomonadati</taxon>
        <taxon>Pseudomonadota</taxon>
        <taxon>Alphaproteobacteria</taxon>
        <taxon>Rhodobacterales</taxon>
        <taxon>Roseobacteraceae</taxon>
        <taxon>Mesobacterium</taxon>
    </lineage>
</organism>
<dbReference type="Pfam" id="PF01497">
    <property type="entry name" value="Peripla_BP_2"/>
    <property type="match status" value="1"/>
</dbReference>
<evidence type="ECO:0000313" key="4">
    <source>
        <dbReference type="EMBL" id="MEC3859981.1"/>
    </source>
</evidence>
<keyword evidence="5" id="KW-1185">Reference proteome</keyword>
<evidence type="ECO:0000259" key="3">
    <source>
        <dbReference type="PROSITE" id="PS50983"/>
    </source>
</evidence>
<dbReference type="SUPFAM" id="SSF53807">
    <property type="entry name" value="Helical backbone' metal receptor"/>
    <property type="match status" value="1"/>
</dbReference>
<feature type="chain" id="PRO_5045687002" evidence="2">
    <location>
        <begin position="23"/>
        <end position="275"/>
    </location>
</feature>
<name>A0ABU6HC59_9RHOB</name>
<feature type="domain" description="Fe/B12 periplasmic-binding" evidence="3">
    <location>
        <begin position="26"/>
        <end position="275"/>
    </location>
</feature>
<dbReference type="Gene3D" id="3.40.50.1980">
    <property type="entry name" value="Nitrogenase molybdenum iron protein domain"/>
    <property type="match status" value="2"/>
</dbReference>
<dbReference type="PROSITE" id="PS50983">
    <property type="entry name" value="FE_B12_PBP"/>
    <property type="match status" value="1"/>
</dbReference>
<dbReference type="InterPro" id="IPR002491">
    <property type="entry name" value="ABC_transptr_periplasmic_BD"/>
</dbReference>
<dbReference type="PANTHER" id="PTHR30535">
    <property type="entry name" value="VITAMIN B12-BINDING PROTEIN"/>
    <property type="match status" value="1"/>
</dbReference>
<dbReference type="Proteomes" id="UP001348149">
    <property type="component" value="Unassembled WGS sequence"/>
</dbReference>
<feature type="signal peptide" evidence="2">
    <location>
        <begin position="1"/>
        <end position="22"/>
    </location>
</feature>
<accession>A0ABU6HC59</accession>
<dbReference type="InterPro" id="IPR054828">
    <property type="entry name" value="Vit_B12_bind_prot"/>
</dbReference>
<dbReference type="EMBL" id="JAYLLH010000002">
    <property type="protein sequence ID" value="MEC3859981.1"/>
    <property type="molecule type" value="Genomic_DNA"/>
</dbReference>
<dbReference type="NCBIfam" id="NF038402">
    <property type="entry name" value="TroA_like"/>
    <property type="match status" value="1"/>
</dbReference>
<dbReference type="RefSeq" id="WP_326295586.1">
    <property type="nucleotide sequence ID" value="NZ_JAYLLH010000002.1"/>
</dbReference>
<gene>
    <name evidence="4" type="ORF">VK792_01675</name>
</gene>
<dbReference type="InterPro" id="IPR050902">
    <property type="entry name" value="ABC_Transporter_SBP"/>
</dbReference>
<dbReference type="PANTHER" id="PTHR30535:SF34">
    <property type="entry name" value="MOLYBDATE-BINDING PROTEIN MOLA"/>
    <property type="match status" value="1"/>
</dbReference>
<reference evidence="4 5" key="1">
    <citation type="submission" date="2024-01" db="EMBL/GenBank/DDBJ databases">
        <title>Mesobacterium rodlantinim sp. nov., isolated from shallow sea hydrothermal systems off Kueishantao Island.</title>
        <authorList>
            <person name="Su Z."/>
            <person name="Tang K."/>
        </authorList>
    </citation>
    <scope>NUCLEOTIDE SEQUENCE [LARGE SCALE GENOMIC DNA]</scope>
    <source>
        <strain evidence="4 5">TK19101</strain>
    </source>
</reference>
<evidence type="ECO:0000313" key="5">
    <source>
        <dbReference type="Proteomes" id="UP001348149"/>
    </source>
</evidence>
<sequence length="275" mass="29616">MRRSKIIGLAAALVFAGAAVLAAPQRVVSLNVCTDQLALLLAAPGQLTSVSLLSRDPRTSAMVEAARALPTNSGKAEDIVLLDPDLVLAGTFTTRATVSMLERLGYRVEVFAPINSLNDARANIARMGALLGQENRAAEVLAQFDARLAALTDAPSRRPRVALYYALGNTAGRQTLPGDILFHAGMDNIAEARGLPFGGRLPLEELVLDDPDLILIGRPYGGHSRATELLDHPVLRDSGKLRRIEDGAAWVCELPQLLDAVAEMRAIRQDWEDRQ</sequence>
<comment type="caution">
    <text evidence="4">The sequence shown here is derived from an EMBL/GenBank/DDBJ whole genome shotgun (WGS) entry which is preliminary data.</text>
</comment>
<keyword evidence="1 2" id="KW-0732">Signal</keyword>
<evidence type="ECO:0000256" key="1">
    <source>
        <dbReference type="ARBA" id="ARBA00022729"/>
    </source>
</evidence>
<evidence type="ECO:0000256" key="2">
    <source>
        <dbReference type="SAM" id="SignalP"/>
    </source>
</evidence>